<accession>A0A5J6TGN3</accession>
<protein>
    <submittedName>
        <fullName evidence="2">MerR-like helix-turn-helix DNA binding domain protein</fullName>
    </submittedName>
</protein>
<dbReference type="SUPFAM" id="SSF46955">
    <property type="entry name" value="Putative DNA-binding domain"/>
    <property type="match status" value="1"/>
</dbReference>
<dbReference type="KEGG" id="vg:63926195"/>
<name>A0A5J6TGN3_9CAUD</name>
<dbReference type="Proteomes" id="UP000325760">
    <property type="component" value="Segment"/>
</dbReference>
<dbReference type="NCBIfam" id="TIGR01764">
    <property type="entry name" value="excise"/>
    <property type="match status" value="1"/>
</dbReference>
<dbReference type="InterPro" id="IPR041657">
    <property type="entry name" value="HTH_17"/>
</dbReference>
<evidence type="ECO:0000259" key="1">
    <source>
        <dbReference type="Pfam" id="PF12728"/>
    </source>
</evidence>
<evidence type="ECO:0000313" key="3">
    <source>
        <dbReference type="Proteomes" id="UP000325760"/>
    </source>
</evidence>
<dbReference type="InterPro" id="IPR010093">
    <property type="entry name" value="SinI_DNA-bd"/>
</dbReference>
<dbReference type="RefSeq" id="YP_010051703.1">
    <property type="nucleotide sequence ID" value="NC_054446.1"/>
</dbReference>
<dbReference type="InterPro" id="IPR009061">
    <property type="entry name" value="DNA-bd_dom_put_sf"/>
</dbReference>
<organism evidence="2 3">
    <name type="scientific">Mycobacterium phage Lemuria</name>
    <dbReference type="NCBI Taxonomy" id="2599868"/>
    <lineage>
        <taxon>Viruses</taxon>
        <taxon>Duplodnaviria</taxon>
        <taxon>Heunggongvirae</taxon>
        <taxon>Uroviricota</taxon>
        <taxon>Caudoviricetes</taxon>
        <taxon>Gclasvirinae</taxon>
        <taxon>Jolieduovirus</taxon>
        <taxon>Jolieduovirus lemuria</taxon>
    </lineage>
</organism>
<gene>
    <name evidence="2" type="primary">33</name>
    <name evidence="2" type="ORF">PBI_LEMURIA_33</name>
</gene>
<dbReference type="GO" id="GO:0003677">
    <property type="term" value="F:DNA binding"/>
    <property type="evidence" value="ECO:0007669"/>
    <property type="project" value="InterPro"/>
</dbReference>
<sequence>MRPARRCCATSPMWRMMAGMSTPTAPPPTEATIAEAAEKYGVVRRSLQRAVERGKIPARKIGNLYLVDCEAVRLFAAIADAKRALAEYTGQAADDDE</sequence>
<reference evidence="2 3" key="1">
    <citation type="submission" date="2019-07" db="EMBL/GenBank/DDBJ databases">
        <authorList>
            <person name="Divens A.M."/>
            <person name="Garlena R.A."/>
            <person name="Russell D.A."/>
            <person name="Pope W.H."/>
            <person name="Jacobs-Sera D."/>
            <person name="Hatfull G.F."/>
        </authorList>
    </citation>
    <scope>NUCLEOTIDE SEQUENCE [LARGE SCALE GENOMIC DNA]</scope>
</reference>
<dbReference type="GeneID" id="63926195"/>
<proteinExistence type="predicted"/>
<feature type="domain" description="Helix-turn-helix" evidence="1">
    <location>
        <begin position="32"/>
        <end position="75"/>
    </location>
</feature>
<dbReference type="Pfam" id="PF12728">
    <property type="entry name" value="HTH_17"/>
    <property type="match status" value="1"/>
</dbReference>
<evidence type="ECO:0000313" key="2">
    <source>
        <dbReference type="EMBL" id="QFG10113.1"/>
    </source>
</evidence>
<keyword evidence="3" id="KW-1185">Reference proteome</keyword>
<dbReference type="EMBL" id="MN234185">
    <property type="protein sequence ID" value="QFG10113.1"/>
    <property type="molecule type" value="Genomic_DNA"/>
</dbReference>